<dbReference type="RefSeq" id="WP_168522551.1">
    <property type="nucleotide sequence ID" value="NZ_CALYLA010000019.1"/>
</dbReference>
<evidence type="ECO:0000313" key="1">
    <source>
        <dbReference type="EMBL" id="CAH8233047.1"/>
    </source>
</evidence>
<evidence type="ECO:0000313" key="2">
    <source>
        <dbReference type="Proteomes" id="UP001152658"/>
    </source>
</evidence>
<protein>
    <recommendedName>
        <fullName evidence="3">Tail fiber assembly protein</fullName>
    </recommendedName>
</protein>
<proteinExistence type="predicted"/>
<evidence type="ECO:0008006" key="3">
    <source>
        <dbReference type="Google" id="ProtNLM"/>
    </source>
</evidence>
<accession>A0ABN8TWD1</accession>
<reference evidence="1" key="1">
    <citation type="submission" date="2022-06" db="EMBL/GenBank/DDBJ databases">
        <authorList>
            <person name="Goudenege D."/>
            <person name="Le Roux F."/>
        </authorList>
    </citation>
    <scope>NUCLEOTIDE SEQUENCE</scope>
    <source>
        <strain evidence="1">12-063</strain>
    </source>
</reference>
<organism evidence="1 2">
    <name type="scientific">Vibrio aestuarianus</name>
    <dbReference type="NCBI Taxonomy" id="28171"/>
    <lineage>
        <taxon>Bacteria</taxon>
        <taxon>Pseudomonadati</taxon>
        <taxon>Pseudomonadota</taxon>
        <taxon>Gammaproteobacteria</taxon>
        <taxon>Vibrionales</taxon>
        <taxon>Vibrionaceae</taxon>
        <taxon>Vibrio</taxon>
    </lineage>
</organism>
<sequence>MSEAVVLYITSHKTGEFLGTRKAAKDIKNPDRIVIPPYQTPIELPSEALADNEYWSYLDESSKPVRDYRNGAWVKKERQVKVTAYLKSDCTQQKEFDDKTLVTDDYTLDVPKTRFDEWTNDEWVTNLQNQYQAQVQQVTDRRAYLYLDVDRLRSEATSVLEIEGDEAKAEEYRLQANALYLKIRDENPWPTPPEA</sequence>
<name>A0ABN8TWD1_9VIBR</name>
<comment type="caution">
    <text evidence="1">The sequence shown here is derived from an EMBL/GenBank/DDBJ whole genome shotgun (WGS) entry which is preliminary data.</text>
</comment>
<dbReference type="Proteomes" id="UP001152658">
    <property type="component" value="Unassembled WGS sequence"/>
</dbReference>
<keyword evidence="2" id="KW-1185">Reference proteome</keyword>
<dbReference type="EMBL" id="CALYLK010000136">
    <property type="protein sequence ID" value="CAH8233047.1"/>
    <property type="molecule type" value="Genomic_DNA"/>
</dbReference>
<gene>
    <name evidence="1" type="ORF">VAE063_950135</name>
</gene>